<evidence type="ECO:0000313" key="3">
    <source>
        <dbReference type="Proteomes" id="UP001597286"/>
    </source>
</evidence>
<dbReference type="InterPro" id="IPR000073">
    <property type="entry name" value="AB_hydrolase_1"/>
</dbReference>
<comment type="caution">
    <text evidence="2">The sequence shown here is derived from an EMBL/GenBank/DDBJ whole genome shotgun (WGS) entry which is preliminary data.</text>
</comment>
<dbReference type="SUPFAM" id="SSF53474">
    <property type="entry name" value="alpha/beta-Hydrolases"/>
    <property type="match status" value="1"/>
</dbReference>
<protein>
    <submittedName>
        <fullName evidence="2">Alpha/beta fold hydrolase</fullName>
    </submittedName>
</protein>
<evidence type="ECO:0000259" key="1">
    <source>
        <dbReference type="Pfam" id="PF00561"/>
    </source>
</evidence>
<dbReference type="Gene3D" id="3.40.50.1820">
    <property type="entry name" value="alpha/beta hydrolase"/>
    <property type="match status" value="1"/>
</dbReference>
<dbReference type="RefSeq" id="WP_378484996.1">
    <property type="nucleotide sequence ID" value="NZ_JBHUFB010000009.1"/>
</dbReference>
<sequence>MTATVDTRTISVPGATLTYDVHPAVGDRPPLFVFGSPMEAEAFGTLRGHFADRTVITYDPRGAGRSTVDDPTSQSTPLEHATDLQAVLDATGLGEIDVFATSGGAVNALVWVAAHRPNVRVLVAHEPPATQFVPDREIVEAVVNDIADTYQAAGEGPAMAKFIALVSHEGPFPGDYLDAPAPDPAMFGMSAEDDGSRTSPLLGQNMRTCCPFVHDVDALTAAPTRIVVAAGAASGEQFAARAARALATTGGFEQVVLPGDHAGFLGGEYGQVGEPDAFADALHGVLDS</sequence>
<organism evidence="2 3">
    <name type="scientific">Rhodococcus gannanensis</name>
    <dbReference type="NCBI Taxonomy" id="1960308"/>
    <lineage>
        <taxon>Bacteria</taxon>
        <taxon>Bacillati</taxon>
        <taxon>Actinomycetota</taxon>
        <taxon>Actinomycetes</taxon>
        <taxon>Mycobacteriales</taxon>
        <taxon>Nocardiaceae</taxon>
        <taxon>Rhodococcus</taxon>
    </lineage>
</organism>
<name>A0ABW4P233_9NOCA</name>
<proteinExistence type="predicted"/>
<dbReference type="GO" id="GO:0016787">
    <property type="term" value="F:hydrolase activity"/>
    <property type="evidence" value="ECO:0007669"/>
    <property type="project" value="UniProtKB-KW"/>
</dbReference>
<dbReference type="EMBL" id="JBHUFB010000009">
    <property type="protein sequence ID" value="MFD1812495.1"/>
    <property type="molecule type" value="Genomic_DNA"/>
</dbReference>
<dbReference type="Pfam" id="PF00561">
    <property type="entry name" value="Abhydrolase_1"/>
    <property type="match status" value="1"/>
</dbReference>
<keyword evidence="2" id="KW-0378">Hydrolase</keyword>
<dbReference type="InterPro" id="IPR029058">
    <property type="entry name" value="AB_hydrolase_fold"/>
</dbReference>
<dbReference type="Proteomes" id="UP001597286">
    <property type="component" value="Unassembled WGS sequence"/>
</dbReference>
<evidence type="ECO:0000313" key="2">
    <source>
        <dbReference type="EMBL" id="MFD1812495.1"/>
    </source>
</evidence>
<accession>A0ABW4P233</accession>
<reference evidence="3" key="1">
    <citation type="journal article" date="2019" name="Int. J. Syst. Evol. Microbiol.">
        <title>The Global Catalogue of Microorganisms (GCM) 10K type strain sequencing project: providing services to taxonomists for standard genome sequencing and annotation.</title>
        <authorList>
            <consortium name="The Broad Institute Genomics Platform"/>
            <consortium name="The Broad Institute Genome Sequencing Center for Infectious Disease"/>
            <person name="Wu L."/>
            <person name="Ma J."/>
        </authorList>
    </citation>
    <scope>NUCLEOTIDE SEQUENCE [LARGE SCALE GENOMIC DNA]</scope>
    <source>
        <strain evidence="3">DT72</strain>
    </source>
</reference>
<gene>
    <name evidence="2" type="ORF">ACFSJG_09745</name>
</gene>
<keyword evidence="3" id="KW-1185">Reference proteome</keyword>
<feature type="domain" description="AB hydrolase-1" evidence="1">
    <location>
        <begin position="52"/>
        <end position="169"/>
    </location>
</feature>